<protein>
    <submittedName>
        <fullName evidence="1">Unannotated protein</fullName>
    </submittedName>
</protein>
<accession>A0A6J7D3G6</accession>
<organism evidence="1">
    <name type="scientific">freshwater metagenome</name>
    <dbReference type="NCBI Taxonomy" id="449393"/>
    <lineage>
        <taxon>unclassified sequences</taxon>
        <taxon>metagenomes</taxon>
        <taxon>ecological metagenomes</taxon>
    </lineage>
</organism>
<reference evidence="1" key="1">
    <citation type="submission" date="2020-05" db="EMBL/GenBank/DDBJ databases">
        <authorList>
            <person name="Chiriac C."/>
            <person name="Salcher M."/>
            <person name="Ghai R."/>
            <person name="Kavagutti S V."/>
        </authorList>
    </citation>
    <scope>NUCLEOTIDE SEQUENCE</scope>
</reference>
<dbReference type="EMBL" id="CAFBLQ010000032">
    <property type="protein sequence ID" value="CAB4864906.1"/>
    <property type="molecule type" value="Genomic_DNA"/>
</dbReference>
<sequence>MRRRGRDHGQATVELVALLPLIAALLLAGWQAVAAGRTWWLAASAARAGARAAQVGGDPRAAARLAVPGAVRARVRVREQGARVTVRLPVLSVLGGRRLGTATVAAGVSRP</sequence>
<dbReference type="AlphaFoldDB" id="A0A6J7D3G6"/>
<proteinExistence type="predicted"/>
<name>A0A6J7D3G6_9ZZZZ</name>
<evidence type="ECO:0000313" key="1">
    <source>
        <dbReference type="EMBL" id="CAB4864906.1"/>
    </source>
</evidence>
<gene>
    <name evidence="1" type="ORF">UFOPK3423_00437</name>
</gene>